<feature type="coiled-coil region" evidence="1">
    <location>
        <begin position="113"/>
        <end position="188"/>
    </location>
</feature>
<sequence length="226" mass="26412">MVFVTSEPSEPGQNHQTPVEERERDSVSEETQREREDREREALLEQALDGIRVSYSMCTEREREAIHSKYGLFEHGTEVEREGGEREREGEVRPDIRALLESVLEGCKLNAERERLKREIRAQQQRQERYDALREERHRVIEESQRLKRVADKLRGTDLLFASADDIYNIISRTIRALRRENLEAQEDLDFLHMFIEGDGRSLRCLVIGEEIEIESLAPLVVLLVG</sequence>
<evidence type="ECO:0000313" key="4">
    <source>
        <dbReference type="Proteomes" id="UP000265618"/>
    </source>
</evidence>
<keyword evidence="4" id="KW-1185">Reference proteome</keyword>
<proteinExistence type="predicted"/>
<accession>A0A9K3CP35</accession>
<comment type="caution">
    <text evidence="3">The sequence shown here is derived from an EMBL/GenBank/DDBJ whole genome shotgun (WGS) entry which is preliminary data.</text>
</comment>
<feature type="compositionally biased region" description="Basic and acidic residues" evidence="2">
    <location>
        <begin position="18"/>
        <end position="40"/>
    </location>
</feature>
<keyword evidence="1" id="KW-0175">Coiled coil</keyword>
<feature type="region of interest" description="Disordered" evidence="2">
    <location>
        <begin position="1"/>
        <end position="40"/>
    </location>
</feature>
<evidence type="ECO:0000256" key="2">
    <source>
        <dbReference type="SAM" id="MobiDB-lite"/>
    </source>
</evidence>
<dbReference type="AlphaFoldDB" id="A0A9K3CP35"/>
<evidence type="ECO:0000256" key="1">
    <source>
        <dbReference type="SAM" id="Coils"/>
    </source>
</evidence>
<name>A0A9K3CP35_9EUKA</name>
<reference evidence="3 4" key="1">
    <citation type="journal article" date="2018" name="PLoS ONE">
        <title>The draft genome of Kipferlia bialata reveals reductive genome evolution in fornicate parasites.</title>
        <authorList>
            <person name="Tanifuji G."/>
            <person name="Takabayashi S."/>
            <person name="Kume K."/>
            <person name="Takagi M."/>
            <person name="Nakayama T."/>
            <person name="Kamikawa R."/>
            <person name="Inagaki Y."/>
            <person name="Hashimoto T."/>
        </authorList>
    </citation>
    <scope>NUCLEOTIDE SEQUENCE [LARGE SCALE GENOMIC DNA]</scope>
    <source>
        <strain evidence="3">NY0173</strain>
    </source>
</reference>
<organism evidence="3 4">
    <name type="scientific">Kipferlia bialata</name>
    <dbReference type="NCBI Taxonomy" id="797122"/>
    <lineage>
        <taxon>Eukaryota</taxon>
        <taxon>Metamonada</taxon>
        <taxon>Carpediemonas-like organisms</taxon>
        <taxon>Kipferlia</taxon>
    </lineage>
</organism>
<dbReference type="Proteomes" id="UP000265618">
    <property type="component" value="Unassembled WGS sequence"/>
</dbReference>
<protein>
    <submittedName>
        <fullName evidence="3">Uncharacterized protein</fullName>
    </submittedName>
</protein>
<gene>
    <name evidence="3" type="ORF">KIPB_000400</name>
</gene>
<feature type="compositionally biased region" description="Polar residues" evidence="2">
    <location>
        <begin position="1"/>
        <end position="17"/>
    </location>
</feature>
<evidence type="ECO:0000313" key="3">
    <source>
        <dbReference type="EMBL" id="GIQ79717.1"/>
    </source>
</evidence>
<dbReference type="EMBL" id="BDIP01000046">
    <property type="protein sequence ID" value="GIQ79717.1"/>
    <property type="molecule type" value="Genomic_DNA"/>
</dbReference>